<reference evidence="2" key="1">
    <citation type="submission" date="2017-02" db="UniProtKB">
        <authorList>
            <consortium name="WormBaseParasite"/>
        </authorList>
    </citation>
    <scope>IDENTIFICATION</scope>
</reference>
<evidence type="ECO:0000313" key="1">
    <source>
        <dbReference type="Proteomes" id="UP000050640"/>
    </source>
</evidence>
<dbReference type="WBParaSite" id="EEL_0000278801-mRNA-1">
    <property type="protein sequence ID" value="EEL_0000278801-mRNA-1"/>
    <property type="gene ID" value="EEL_0000278801"/>
</dbReference>
<name>A0A0R3RMS8_9BILA</name>
<accession>A0A0R3RMS8</accession>
<protein>
    <submittedName>
        <fullName evidence="2">Uncharacterized protein</fullName>
    </submittedName>
</protein>
<evidence type="ECO:0000313" key="2">
    <source>
        <dbReference type="WBParaSite" id="EEL_0000278801-mRNA-1"/>
    </source>
</evidence>
<keyword evidence="1" id="KW-1185">Reference proteome</keyword>
<dbReference type="Proteomes" id="UP000050640">
    <property type="component" value="Unplaced"/>
</dbReference>
<proteinExistence type="predicted"/>
<dbReference type="AlphaFoldDB" id="A0A0R3RMS8"/>
<sequence>MDFLEKRANLEYLAVPVFQEMMRHIVHVHHALLCSSVVSLSNKNF</sequence>
<organism evidence="1 2">
    <name type="scientific">Elaeophora elaphi</name>
    <dbReference type="NCBI Taxonomy" id="1147741"/>
    <lineage>
        <taxon>Eukaryota</taxon>
        <taxon>Metazoa</taxon>
        <taxon>Ecdysozoa</taxon>
        <taxon>Nematoda</taxon>
        <taxon>Chromadorea</taxon>
        <taxon>Rhabditida</taxon>
        <taxon>Spirurina</taxon>
        <taxon>Spiruromorpha</taxon>
        <taxon>Filarioidea</taxon>
        <taxon>Onchocercidae</taxon>
        <taxon>Elaeophora</taxon>
    </lineage>
</organism>